<keyword evidence="1" id="KW-0812">Transmembrane</keyword>
<evidence type="ECO:0000256" key="1">
    <source>
        <dbReference type="SAM" id="Phobius"/>
    </source>
</evidence>
<name>M5DS90_9GAMM</name>
<keyword evidence="3" id="KW-1185">Reference proteome</keyword>
<keyword evidence="1" id="KW-1133">Transmembrane helix</keyword>
<dbReference type="AlphaFoldDB" id="M5DS90"/>
<dbReference type="HOGENOM" id="CLU_2738698_0_0_6"/>
<gene>
    <name evidence="2" type="ORF">TOL_1895</name>
</gene>
<keyword evidence="1" id="KW-0472">Membrane</keyword>
<sequence>MVNWSTNKCIQPPSGVAAFYRIIGRGEPFACKSLLSLLLFGLVVGLKPAMIAAFVGRQTPVGRPSLRKCVC</sequence>
<feature type="transmembrane region" description="Helical" evidence="1">
    <location>
        <begin position="34"/>
        <end position="55"/>
    </location>
</feature>
<accession>M5DS90</accession>
<dbReference type="EMBL" id="HF680312">
    <property type="protein sequence ID" value="CCU72311.1"/>
    <property type="molecule type" value="Genomic_DNA"/>
</dbReference>
<reference evidence="2 3" key="1">
    <citation type="journal article" date="2013" name="Genome Announc.">
        <title>Genome Sequence of Thalassolituus oleivorans MIL-1 (DSM 14913T).</title>
        <authorList>
            <person name="Golyshin P.N."/>
            <person name="Werner J."/>
            <person name="Chernikova T.N."/>
            <person name="Tran H."/>
            <person name="Ferrer M."/>
            <person name="Yakimov M.M."/>
            <person name="Teeling H."/>
            <person name="Golyshina O.V."/>
        </authorList>
    </citation>
    <scope>NUCLEOTIDE SEQUENCE [LARGE SCALE GENOMIC DNA]</scope>
    <source>
        <strain evidence="2 3">MIL-1</strain>
    </source>
</reference>
<protein>
    <submittedName>
        <fullName evidence="2">Uncharacterized protein</fullName>
    </submittedName>
</protein>
<dbReference type="Proteomes" id="UP000011866">
    <property type="component" value="Chromosome"/>
</dbReference>
<evidence type="ECO:0000313" key="2">
    <source>
        <dbReference type="EMBL" id="CCU72311.1"/>
    </source>
</evidence>
<evidence type="ECO:0000313" key="3">
    <source>
        <dbReference type="Proteomes" id="UP000011866"/>
    </source>
</evidence>
<proteinExistence type="predicted"/>
<organism evidence="2 3">
    <name type="scientific">Thalassolituus oleivorans MIL-1</name>
    <dbReference type="NCBI Taxonomy" id="1298593"/>
    <lineage>
        <taxon>Bacteria</taxon>
        <taxon>Pseudomonadati</taxon>
        <taxon>Pseudomonadota</taxon>
        <taxon>Gammaproteobacteria</taxon>
        <taxon>Oceanospirillales</taxon>
        <taxon>Oceanospirillaceae</taxon>
        <taxon>Thalassolituus</taxon>
    </lineage>
</organism>
<dbReference type="KEGG" id="tol:TOL_1895"/>